<evidence type="ECO:0000313" key="2">
    <source>
        <dbReference type="Proteomes" id="UP001526143"/>
    </source>
</evidence>
<reference evidence="1 2" key="1">
    <citation type="submission" date="2022-10" db="EMBL/GenBank/DDBJ databases">
        <title>Identification of biosynthetic pathway for the production of the potent trypsin inhibitor radiosumin.</title>
        <authorList>
            <person name="Fewer D.P."/>
            <person name="Delbaje E."/>
            <person name="Ouyang X."/>
            <person name="Agostino P.D."/>
            <person name="Wahlsten M."/>
            <person name="Jokela J."/>
            <person name="Permi P."/>
            <person name="Haapaniemi E."/>
            <person name="Koistinen H."/>
        </authorList>
    </citation>
    <scope>NUCLEOTIDE SEQUENCE [LARGE SCALE GENOMIC DNA]</scope>
    <source>
        <strain evidence="1 2">NIES-515</strain>
    </source>
</reference>
<dbReference type="EMBL" id="JAOWRF010000279">
    <property type="protein sequence ID" value="MCV3215690.1"/>
    <property type="molecule type" value="Genomic_DNA"/>
</dbReference>
<dbReference type="Proteomes" id="UP001526143">
    <property type="component" value="Unassembled WGS sequence"/>
</dbReference>
<keyword evidence="2" id="KW-1185">Reference proteome</keyword>
<sequence length="270" mass="29784">MASSRGIFRNVNILHEFNAGSGTQAIEVYQPGWLNYEDIVSNAKYSGFITSLRLTIDISSIDPISIVESDILATNDVVASNNKETFNCNAKKCLSFYMKTANTPLIKIADAYLFNQRPYYYLDLINYFTSAGTFDVAPDATIACQVVDVGYGLLQGTDRVMLLGCAVEESPYSEVAPITEVPIISRNIANNITTESAVIVNSNLSRKGITFFNSSQNEVFLDTVFTVSFNSYLVRLVPGAYYEPPNAAYTGAYYALATQENTSINIREFV</sequence>
<evidence type="ECO:0000313" key="1">
    <source>
        <dbReference type="EMBL" id="MCV3215690.1"/>
    </source>
</evidence>
<dbReference type="RefSeq" id="WP_263747360.1">
    <property type="nucleotide sequence ID" value="NZ_JAOWRF010000279.1"/>
</dbReference>
<gene>
    <name evidence="1" type="ORF">OGM63_19600</name>
</gene>
<proteinExistence type="predicted"/>
<accession>A0ABT3B2U2</accession>
<organism evidence="1 2">
    <name type="scientific">Plectonema radiosum NIES-515</name>
    <dbReference type="NCBI Taxonomy" id="2986073"/>
    <lineage>
        <taxon>Bacteria</taxon>
        <taxon>Bacillati</taxon>
        <taxon>Cyanobacteriota</taxon>
        <taxon>Cyanophyceae</taxon>
        <taxon>Oscillatoriophycideae</taxon>
        <taxon>Oscillatoriales</taxon>
        <taxon>Microcoleaceae</taxon>
        <taxon>Plectonema</taxon>
    </lineage>
</organism>
<name>A0ABT3B2U2_9CYAN</name>
<protein>
    <submittedName>
        <fullName evidence="1">Uncharacterized protein</fullName>
    </submittedName>
</protein>
<comment type="caution">
    <text evidence="1">The sequence shown here is derived from an EMBL/GenBank/DDBJ whole genome shotgun (WGS) entry which is preliminary data.</text>
</comment>